<evidence type="ECO:0000313" key="2">
    <source>
        <dbReference type="EMBL" id="MCC0177599.1"/>
    </source>
</evidence>
<sequence>MDKHNQFVPQPTEDGSYTFYSEEFQEAFHSSFGAKQEAEVRYIEPCGIKQLARKQSTIRLLDVCYGLGYNSAAALETIWSVNPKCKVELIALEISVDVPRQAIAHNLLGQWRSPIPDLLSQLGNKSLVREEFLTAELILGDARQTIKSVVNKSWQADAIFLDPFSPPKCPQLWTVEFISLLAKCLYPTGRLATYSCSAAIRTALLANELNISSITGVGRKSPGTLASFEYKKSPPLPQKEQEHLTTRAAIPYRDRNLCSSSEEIVNRRQQEQQQSNLQSTSGWRKRWLRSHI</sequence>
<evidence type="ECO:0000313" key="3">
    <source>
        <dbReference type="Proteomes" id="UP000729733"/>
    </source>
</evidence>
<dbReference type="Pfam" id="PF05430">
    <property type="entry name" value="Methyltransf_30"/>
    <property type="match status" value="1"/>
</dbReference>
<dbReference type="RefSeq" id="WP_229640664.1">
    <property type="nucleotide sequence ID" value="NZ_JADWDC010000025.1"/>
</dbReference>
<proteinExistence type="predicted"/>
<comment type="caution">
    <text evidence="2">The sequence shown here is derived from an EMBL/GenBank/DDBJ whole genome shotgun (WGS) entry which is preliminary data.</text>
</comment>
<dbReference type="PANTHER" id="PTHR39963:SF1">
    <property type="entry name" value="MNMC-LIKE METHYLTRANSFERASE DOMAIN-CONTAINING PROTEIN"/>
    <property type="match status" value="1"/>
</dbReference>
<organism evidence="2 3">
    <name type="scientific">Waterburya agarophytonicola KI4</name>
    <dbReference type="NCBI Taxonomy" id="2874699"/>
    <lineage>
        <taxon>Bacteria</taxon>
        <taxon>Bacillati</taxon>
        <taxon>Cyanobacteriota</taxon>
        <taxon>Cyanophyceae</taxon>
        <taxon>Pleurocapsales</taxon>
        <taxon>Hyellaceae</taxon>
        <taxon>Waterburya</taxon>
        <taxon>Waterburya agarophytonicola</taxon>
    </lineage>
</organism>
<evidence type="ECO:0000259" key="1">
    <source>
        <dbReference type="Pfam" id="PF05430"/>
    </source>
</evidence>
<keyword evidence="3" id="KW-1185">Reference proteome</keyword>
<dbReference type="EMBL" id="JADWDC010000025">
    <property type="protein sequence ID" value="MCC0177599.1"/>
    <property type="molecule type" value="Genomic_DNA"/>
</dbReference>
<gene>
    <name evidence="2" type="ORF">I4641_11480</name>
</gene>
<dbReference type="SUPFAM" id="SSF53335">
    <property type="entry name" value="S-adenosyl-L-methionine-dependent methyltransferases"/>
    <property type="match status" value="1"/>
</dbReference>
<dbReference type="InterPro" id="IPR008471">
    <property type="entry name" value="MnmC-like_methylTransf"/>
</dbReference>
<protein>
    <recommendedName>
        <fullName evidence="1">MnmC-like methyltransferase domain-containing protein</fullName>
    </recommendedName>
</protein>
<dbReference type="AlphaFoldDB" id="A0A964FHF7"/>
<feature type="domain" description="MnmC-like methyltransferase" evidence="1">
    <location>
        <begin position="126"/>
        <end position="227"/>
    </location>
</feature>
<name>A0A964FHF7_9CYAN</name>
<accession>A0A964FHF7</accession>
<dbReference type="Gene3D" id="3.40.50.150">
    <property type="entry name" value="Vaccinia Virus protein VP39"/>
    <property type="match status" value="1"/>
</dbReference>
<dbReference type="Proteomes" id="UP000729733">
    <property type="component" value="Unassembled WGS sequence"/>
</dbReference>
<dbReference type="PANTHER" id="PTHR39963">
    <property type="entry name" value="SLL0983 PROTEIN"/>
    <property type="match status" value="1"/>
</dbReference>
<dbReference type="InterPro" id="IPR029063">
    <property type="entry name" value="SAM-dependent_MTases_sf"/>
</dbReference>
<reference evidence="2" key="1">
    <citation type="journal article" date="2021" name="Antonie Van Leeuwenhoek">
        <title>Draft genome and description of Waterburya agarophytonicola gen. nov. sp. nov. (Pleurocapsales, Cyanobacteria): a seaweed symbiont.</title>
        <authorList>
            <person name="Bonthond G."/>
            <person name="Shalygin S."/>
            <person name="Bayer T."/>
            <person name="Weinberger F."/>
        </authorList>
    </citation>
    <scope>NUCLEOTIDE SEQUENCE</scope>
    <source>
        <strain evidence="2">KI4</strain>
    </source>
</reference>
<dbReference type="GO" id="GO:0016645">
    <property type="term" value="F:oxidoreductase activity, acting on the CH-NH group of donors"/>
    <property type="evidence" value="ECO:0007669"/>
    <property type="project" value="InterPro"/>
</dbReference>